<gene>
    <name evidence="2" type="primary">ORF150451</name>
</gene>
<keyword evidence="1" id="KW-0812">Transmembrane</keyword>
<dbReference type="EMBL" id="HACG01038962">
    <property type="protein sequence ID" value="CEK85827.1"/>
    <property type="molecule type" value="Transcribed_RNA"/>
</dbReference>
<feature type="transmembrane region" description="Helical" evidence="1">
    <location>
        <begin position="51"/>
        <end position="70"/>
    </location>
</feature>
<keyword evidence="1" id="KW-0472">Membrane</keyword>
<sequence>MLRLHTHYKEWFNKYRYGAFEDPLLPTFDVEISYGAFEDPLLPTFNVEISLPSYLAVFLFLPFVHLFVYCK</sequence>
<evidence type="ECO:0000313" key="2">
    <source>
        <dbReference type="EMBL" id="CEK85827.1"/>
    </source>
</evidence>
<name>A0A0B7AYX3_9EUPU</name>
<protein>
    <submittedName>
        <fullName evidence="2">Uncharacterized protein</fullName>
    </submittedName>
</protein>
<keyword evidence="1" id="KW-1133">Transmembrane helix</keyword>
<reference evidence="2" key="1">
    <citation type="submission" date="2014-12" db="EMBL/GenBank/DDBJ databases">
        <title>Insight into the proteome of Arion vulgaris.</title>
        <authorList>
            <person name="Aradska J."/>
            <person name="Bulat T."/>
            <person name="Smidak R."/>
            <person name="Sarate P."/>
            <person name="Gangsoo J."/>
            <person name="Sialana F."/>
            <person name="Bilban M."/>
            <person name="Lubec G."/>
        </authorList>
    </citation>
    <scope>NUCLEOTIDE SEQUENCE</scope>
    <source>
        <tissue evidence="2">Skin</tissue>
    </source>
</reference>
<dbReference type="AlphaFoldDB" id="A0A0B7AYX3"/>
<organism evidence="2">
    <name type="scientific">Arion vulgaris</name>
    <dbReference type="NCBI Taxonomy" id="1028688"/>
    <lineage>
        <taxon>Eukaryota</taxon>
        <taxon>Metazoa</taxon>
        <taxon>Spiralia</taxon>
        <taxon>Lophotrochozoa</taxon>
        <taxon>Mollusca</taxon>
        <taxon>Gastropoda</taxon>
        <taxon>Heterobranchia</taxon>
        <taxon>Euthyneura</taxon>
        <taxon>Panpulmonata</taxon>
        <taxon>Eupulmonata</taxon>
        <taxon>Stylommatophora</taxon>
        <taxon>Helicina</taxon>
        <taxon>Arionoidea</taxon>
        <taxon>Arionidae</taxon>
        <taxon>Arion</taxon>
    </lineage>
</organism>
<proteinExistence type="predicted"/>
<evidence type="ECO:0000256" key="1">
    <source>
        <dbReference type="SAM" id="Phobius"/>
    </source>
</evidence>
<accession>A0A0B7AYX3</accession>